<feature type="transmembrane region" description="Helical" evidence="1">
    <location>
        <begin position="575"/>
        <end position="596"/>
    </location>
</feature>
<reference evidence="2 3" key="1">
    <citation type="journal article" date="2011" name="Stand. Genomic Sci.">
        <title>Complete genome sequence of Deinococcus maricopensis type strain (LB-34).</title>
        <authorList>
            <person name="Pukall R."/>
            <person name="Zeytun A."/>
            <person name="Lucas S."/>
            <person name="Lapidus A."/>
            <person name="Hammon N."/>
            <person name="Deshpande S."/>
            <person name="Nolan M."/>
            <person name="Cheng J.F."/>
            <person name="Pitluck S."/>
            <person name="Liolios K."/>
            <person name="Pagani I."/>
            <person name="Mikhailova N."/>
            <person name="Ivanova N."/>
            <person name="Mavromatis K."/>
            <person name="Pati A."/>
            <person name="Tapia R."/>
            <person name="Han C."/>
            <person name="Goodwin L."/>
            <person name="Chen A."/>
            <person name="Palaniappan K."/>
            <person name="Land M."/>
            <person name="Hauser L."/>
            <person name="Chang Y.J."/>
            <person name="Jeffries C.D."/>
            <person name="Brambilla E.M."/>
            <person name="Rohde M."/>
            <person name="Goker M."/>
            <person name="Detter J.C."/>
            <person name="Woyke T."/>
            <person name="Bristow J."/>
            <person name="Eisen J.A."/>
            <person name="Markowitz V."/>
            <person name="Hugenholtz P."/>
            <person name="Kyrpides N.C."/>
            <person name="Klenk H.P."/>
        </authorList>
    </citation>
    <scope>NUCLEOTIDE SEQUENCE [LARGE SCALE GENOMIC DNA]</scope>
    <source>
        <strain evidence="3">DSM 21211 / LMG 22137 / NRRL B-23946 / LB-34</strain>
    </source>
</reference>
<evidence type="ECO:0000313" key="2">
    <source>
        <dbReference type="EMBL" id="ADV66122.1"/>
    </source>
</evidence>
<feature type="transmembrane region" description="Helical" evidence="1">
    <location>
        <begin position="404"/>
        <end position="422"/>
    </location>
</feature>
<name>E8U4Y3_DEIML</name>
<reference evidence="3" key="2">
    <citation type="submission" date="2011-01" db="EMBL/GenBank/DDBJ databases">
        <title>The complete genome of Deinococcus maricopensis DSM 21211.</title>
        <authorList>
            <consortium name="US DOE Joint Genome Institute (JGI-PGF)"/>
            <person name="Lucas S."/>
            <person name="Copeland A."/>
            <person name="Lapidus A."/>
            <person name="Goodwin L."/>
            <person name="Pitluck S."/>
            <person name="Kyrpides N."/>
            <person name="Mavromatis K."/>
            <person name="Pagani I."/>
            <person name="Ivanova N."/>
            <person name="Ovchinnikova G."/>
            <person name="Zeytun A."/>
            <person name="Detter J.C."/>
            <person name="Han C."/>
            <person name="Land M."/>
            <person name="Hauser L."/>
            <person name="Markowitz V."/>
            <person name="Cheng J.-F."/>
            <person name="Hugenholtz P."/>
            <person name="Woyke T."/>
            <person name="Wu D."/>
            <person name="Pukall R."/>
            <person name="Gehrich-Schroeter G."/>
            <person name="Brambilla E."/>
            <person name="Klenk H.-P."/>
            <person name="Eisen J.A."/>
        </authorList>
    </citation>
    <scope>NUCLEOTIDE SEQUENCE [LARGE SCALE GENOMIC DNA]</scope>
    <source>
        <strain evidence="3">DSM 21211 / LMG 22137 / NRRL B-23946 / LB-34</strain>
    </source>
</reference>
<proteinExistence type="predicted"/>
<dbReference type="EMBL" id="CP002454">
    <property type="protein sequence ID" value="ADV66122.1"/>
    <property type="molecule type" value="Genomic_DNA"/>
</dbReference>
<protein>
    <submittedName>
        <fullName evidence="2">Uncharacterized protein</fullName>
    </submittedName>
</protein>
<dbReference type="eggNOG" id="ENOG502Z8QQ">
    <property type="taxonomic scope" value="Bacteria"/>
</dbReference>
<feature type="transmembrane region" description="Helical" evidence="1">
    <location>
        <begin position="472"/>
        <end position="490"/>
    </location>
</feature>
<keyword evidence="1" id="KW-0812">Transmembrane</keyword>
<evidence type="ECO:0000313" key="3">
    <source>
        <dbReference type="Proteomes" id="UP000008635"/>
    </source>
</evidence>
<dbReference type="STRING" id="709986.Deima_0462"/>
<accession>E8U4Y3</accession>
<feature type="transmembrane region" description="Helical" evidence="1">
    <location>
        <begin position="544"/>
        <end position="563"/>
    </location>
</feature>
<keyword evidence="1" id="KW-0472">Membrane</keyword>
<feature type="transmembrane region" description="Helical" evidence="1">
    <location>
        <begin position="332"/>
        <end position="350"/>
    </location>
</feature>
<keyword evidence="3" id="KW-1185">Reference proteome</keyword>
<dbReference type="RefSeq" id="WP_013555627.1">
    <property type="nucleotide sequence ID" value="NC_014958.1"/>
</dbReference>
<gene>
    <name evidence="2" type="ordered locus">Deima_0462</name>
</gene>
<organism evidence="2 3">
    <name type="scientific">Deinococcus maricopensis (strain DSM 21211 / LMG 22137 / NRRL B-23946 / LB-34)</name>
    <dbReference type="NCBI Taxonomy" id="709986"/>
    <lineage>
        <taxon>Bacteria</taxon>
        <taxon>Thermotogati</taxon>
        <taxon>Deinococcota</taxon>
        <taxon>Deinococci</taxon>
        <taxon>Deinococcales</taxon>
        <taxon>Deinococcaceae</taxon>
        <taxon>Deinococcus</taxon>
    </lineage>
</organism>
<dbReference type="OrthoDB" id="3805529at2"/>
<evidence type="ECO:0000256" key="1">
    <source>
        <dbReference type="SAM" id="Phobius"/>
    </source>
</evidence>
<feature type="transmembrane region" description="Helical" evidence="1">
    <location>
        <begin position="434"/>
        <end position="452"/>
    </location>
</feature>
<dbReference type="InterPro" id="IPR043748">
    <property type="entry name" value="DUF5693"/>
</dbReference>
<dbReference type="AlphaFoldDB" id="E8U4Y3"/>
<dbReference type="KEGG" id="dmr:Deima_0462"/>
<dbReference type="Proteomes" id="UP000008635">
    <property type="component" value="Chromosome"/>
</dbReference>
<feature type="transmembrane region" description="Helical" evidence="1">
    <location>
        <begin position="378"/>
        <end position="397"/>
    </location>
</feature>
<dbReference type="HOGENOM" id="CLU_023389_0_0_0"/>
<keyword evidence="1" id="KW-1133">Transmembrane helix</keyword>
<dbReference type="Pfam" id="PF18949">
    <property type="entry name" value="DUF5693"/>
    <property type="match status" value="1"/>
</dbReference>
<sequence precursor="true">MNTVTSAPTAPHRHPAQRALLLLLALTLIPALLLAWQRVTYEQAQKNAALILDYPALVQQANTLGLDPLELLGRYRQHGVNGVAIYETTVQTGVQRGRIEFEEGSELKLRYPDAPIKPEGYYTRDITPGANATLTARFNIPTRTLRVADQTWTYWPADPRFLPAGPDADLVARLKAAGYVIAYRPYDSPTVKTPGADWPDVPYIIFNGTKVLGYDADPTLKAIDARLGQRLPALIESGDGSQQAGITTLIEHRPGIRTFSIRPEWQDLLQPAEVADKFVLAARERSHRLLYARPFSTVDGTITFLDDTVRGLRKAGVTIGKPVIGEFQPTPTLRWLALLGPLVALALYALSVPLTRLGALAALGVLGLALATNGTHPLAAGALIAAVTFPVLGFSLRRERPTDWLLATAFSVLGVLFVSALGADRLSTLGLEPFRGVGLTLVVPLALLALTFLPKQDLRKTATDLYNTPMRLGDLAILIAGLAVIALVVLRRGNTPAVGVSATEAKVRAALQEQIIRPRFKELAGHPLAILGLSRLFPPYMNSLLLLGGVVGQASILNTFSHFHTPLLISGSRMVNGVLFGGVLGFILIPLVAWAIRTFRAYRAPEGRTA</sequence>